<evidence type="ECO:0000256" key="2">
    <source>
        <dbReference type="ARBA" id="ARBA00022630"/>
    </source>
</evidence>
<keyword evidence="1" id="KW-0004">4Fe-4S</keyword>
<evidence type="ECO:0000313" key="10">
    <source>
        <dbReference type="EMBL" id="BAL56444.1"/>
    </source>
</evidence>
<keyword evidence="7" id="KW-0472">Membrane</keyword>
<evidence type="ECO:0000256" key="7">
    <source>
        <dbReference type="SAM" id="Phobius"/>
    </source>
</evidence>
<sequence length="211" mass="22263">MVYIVPVATMALMAISVALVLGLVKNLLTVEGEARVKIVNDGNELVLPLGQNLMQALKKAGYDLFAQCGGKGTCATCRVKALEGLPSDQITPAMLGPLSDKLRKEGWVLSCQISLKNDLKIELFKPLVMSWPKVEGKVEEAPKAPALSPAAAKLRAVLPGFDCLACGYPTCEEFAEALAAGKAKLDGCYPGGKPVLERLKQAAVEAGVKVS</sequence>
<evidence type="ECO:0000259" key="9">
    <source>
        <dbReference type="PROSITE" id="PS51656"/>
    </source>
</evidence>
<dbReference type="GO" id="GO:0046872">
    <property type="term" value="F:metal ion binding"/>
    <property type="evidence" value="ECO:0007669"/>
    <property type="project" value="UniProtKB-KW"/>
</dbReference>
<keyword evidence="3" id="KW-0479">Metal-binding</keyword>
<protein>
    <submittedName>
        <fullName evidence="10">Na+-transporting NADH:ubiquinone oxidoreductase subunit F</fullName>
    </submittedName>
</protein>
<dbReference type="Gene3D" id="1.10.15.40">
    <property type="entry name" value="Electron transport complex subunit B, putative Fe-S cluster"/>
    <property type="match status" value="1"/>
</dbReference>
<dbReference type="InterPro" id="IPR007202">
    <property type="entry name" value="4Fe-4S_dom"/>
</dbReference>
<keyword evidence="10" id="KW-0830">Ubiquinone</keyword>
<reference evidence="10" key="2">
    <citation type="journal article" date="2012" name="PLoS ONE">
        <title>A Deeply Branching Thermophilic Bacterium with an Ancient Acetyl-CoA Pathway Dominates a Subsurface Ecosystem.</title>
        <authorList>
            <person name="Takami H."/>
            <person name="Noguchi H."/>
            <person name="Takaki Y."/>
            <person name="Uchiyama I."/>
            <person name="Toyoda A."/>
            <person name="Nishi S."/>
            <person name="Chee G.-J."/>
            <person name="Arai W."/>
            <person name="Nunoura T."/>
            <person name="Itoh T."/>
            <person name="Hattori M."/>
            <person name="Takai K."/>
        </authorList>
    </citation>
    <scope>NUCLEOTIDE SEQUENCE</scope>
</reference>
<feature type="transmembrane region" description="Helical" evidence="7">
    <location>
        <begin position="6"/>
        <end position="28"/>
    </location>
</feature>
<dbReference type="CDD" id="cd00207">
    <property type="entry name" value="fer2"/>
    <property type="match status" value="1"/>
</dbReference>
<evidence type="ECO:0000256" key="1">
    <source>
        <dbReference type="ARBA" id="ARBA00022485"/>
    </source>
</evidence>
<dbReference type="PANTHER" id="PTHR43644:SF1">
    <property type="entry name" value="NAD(P)H-FLAVIN REDUCTASE"/>
    <property type="match status" value="1"/>
</dbReference>
<organism evidence="10">
    <name type="scientific">uncultured Acetothermia bacterium</name>
    <dbReference type="NCBI Taxonomy" id="236499"/>
    <lineage>
        <taxon>Bacteria</taxon>
        <taxon>Candidatus Bipolaricaulota</taxon>
        <taxon>environmental samples</taxon>
    </lineage>
</organism>
<proteinExistence type="predicted"/>
<dbReference type="EMBL" id="AP011747">
    <property type="protein sequence ID" value="BAL56444.1"/>
    <property type="molecule type" value="Genomic_DNA"/>
</dbReference>
<evidence type="ECO:0000256" key="5">
    <source>
        <dbReference type="ARBA" id="ARBA00023004"/>
    </source>
</evidence>
<evidence type="ECO:0000256" key="6">
    <source>
        <dbReference type="ARBA" id="ARBA00023014"/>
    </source>
</evidence>
<gene>
    <name evidence="10" type="ORF">HGMM_F37H05C37</name>
</gene>
<dbReference type="InterPro" id="IPR036010">
    <property type="entry name" value="2Fe-2S_ferredoxin-like_sf"/>
</dbReference>
<dbReference type="SUPFAM" id="SSF54292">
    <property type="entry name" value="2Fe-2S ferredoxin-like"/>
    <property type="match status" value="1"/>
</dbReference>
<dbReference type="Pfam" id="PF04060">
    <property type="entry name" value="FeS"/>
    <property type="match status" value="1"/>
</dbReference>
<name>H5SJV8_9BACT</name>
<keyword evidence="5" id="KW-0408">Iron</keyword>
<dbReference type="InterPro" id="IPR001041">
    <property type="entry name" value="2Fe-2S_ferredoxin-type"/>
</dbReference>
<dbReference type="Gene3D" id="3.10.20.30">
    <property type="match status" value="1"/>
</dbReference>
<evidence type="ECO:0000259" key="8">
    <source>
        <dbReference type="PROSITE" id="PS51085"/>
    </source>
</evidence>
<dbReference type="GO" id="GO:0051539">
    <property type="term" value="F:4 iron, 4 sulfur cluster binding"/>
    <property type="evidence" value="ECO:0007669"/>
    <property type="project" value="UniProtKB-KW"/>
</dbReference>
<evidence type="ECO:0000256" key="4">
    <source>
        <dbReference type="ARBA" id="ARBA00022827"/>
    </source>
</evidence>
<keyword evidence="6" id="KW-0411">Iron-sulfur</keyword>
<keyword evidence="4" id="KW-0274">FAD</keyword>
<reference evidence="10" key="1">
    <citation type="journal article" date="2005" name="Environ. Microbiol.">
        <title>Genetic and functional properties of uncultivated thermophilic crenarchaeotes from a subsurface gold mine as revealed by analysis of genome fragments.</title>
        <authorList>
            <person name="Nunoura T."/>
            <person name="Hirayama H."/>
            <person name="Takami H."/>
            <person name="Oida H."/>
            <person name="Nishi S."/>
            <person name="Shimamura S."/>
            <person name="Suzuki Y."/>
            <person name="Inagaki F."/>
            <person name="Takai K."/>
            <person name="Nealson K.H."/>
            <person name="Horikoshi K."/>
        </authorList>
    </citation>
    <scope>NUCLEOTIDE SEQUENCE</scope>
</reference>
<dbReference type="PROSITE" id="PS51656">
    <property type="entry name" value="4FE4S"/>
    <property type="match status" value="1"/>
</dbReference>
<keyword evidence="2" id="KW-0285">Flavoprotein</keyword>
<dbReference type="Pfam" id="PF00111">
    <property type="entry name" value="Fer2"/>
    <property type="match status" value="1"/>
</dbReference>
<keyword evidence="7" id="KW-1133">Transmembrane helix</keyword>
<dbReference type="PANTHER" id="PTHR43644">
    <property type="entry name" value="NA(+)-TRANSLOCATING NADH-QUINONE REDUCTASE SUBUNIT"/>
    <property type="match status" value="1"/>
</dbReference>
<dbReference type="PROSITE" id="PS51085">
    <property type="entry name" value="2FE2S_FER_2"/>
    <property type="match status" value="1"/>
</dbReference>
<keyword evidence="7" id="KW-0812">Transmembrane</keyword>
<evidence type="ECO:0000256" key="3">
    <source>
        <dbReference type="ARBA" id="ARBA00022723"/>
    </source>
</evidence>
<dbReference type="AlphaFoldDB" id="H5SJV8"/>
<dbReference type="InterPro" id="IPR012675">
    <property type="entry name" value="Beta-grasp_dom_sf"/>
</dbReference>
<feature type="domain" description="4Fe-4S" evidence="9">
    <location>
        <begin position="146"/>
        <end position="205"/>
    </location>
</feature>
<accession>H5SJV8</accession>
<feature type="domain" description="2Fe-2S ferredoxin-type" evidence="8">
    <location>
        <begin position="34"/>
        <end position="127"/>
    </location>
</feature>